<comment type="cofactor">
    <cofactor evidence="1">
        <name>[4Fe-4S] cluster</name>
        <dbReference type="ChEBI" id="CHEBI:49883"/>
    </cofactor>
</comment>
<evidence type="ECO:0000313" key="10">
    <source>
        <dbReference type="Proteomes" id="UP000465062"/>
    </source>
</evidence>
<dbReference type="GO" id="GO:0046872">
    <property type="term" value="F:metal ion binding"/>
    <property type="evidence" value="ECO:0007669"/>
    <property type="project" value="UniProtKB-KW"/>
</dbReference>
<feature type="domain" description="B12-binding" evidence="7">
    <location>
        <begin position="75"/>
        <end position="212"/>
    </location>
</feature>
<protein>
    <submittedName>
        <fullName evidence="9">RiPP maturation radical SAM protein 1</fullName>
    </submittedName>
</protein>
<dbReference type="NCBIfam" id="TIGR03975">
    <property type="entry name" value="rSAM_ocin_1"/>
    <property type="match status" value="1"/>
</dbReference>
<dbReference type="SFLD" id="SFLDF00324">
    <property type="entry name" value="bacteriocin_maturation"/>
    <property type="match status" value="1"/>
</dbReference>
<evidence type="ECO:0000256" key="4">
    <source>
        <dbReference type="ARBA" id="ARBA00023004"/>
    </source>
</evidence>
<keyword evidence="5" id="KW-0411">Iron-sulfur</keyword>
<keyword evidence="4" id="KW-0408">Iron</keyword>
<proteinExistence type="predicted"/>
<name>A0A6I6UCX6_9BACI</name>
<dbReference type="PROSITE" id="PS51918">
    <property type="entry name" value="RADICAL_SAM"/>
    <property type="match status" value="1"/>
</dbReference>
<dbReference type="InterPro" id="IPR007197">
    <property type="entry name" value="rSAM"/>
</dbReference>
<organism evidence="9 10">
    <name type="scientific">Rossellomorea vietnamensis</name>
    <dbReference type="NCBI Taxonomy" id="218284"/>
    <lineage>
        <taxon>Bacteria</taxon>
        <taxon>Bacillati</taxon>
        <taxon>Bacillota</taxon>
        <taxon>Bacilli</taxon>
        <taxon>Bacillales</taxon>
        <taxon>Bacillaceae</taxon>
        <taxon>Rossellomorea</taxon>
    </lineage>
</organism>
<accession>A0A6I6UCX6</accession>
<feature type="signal peptide" evidence="6">
    <location>
        <begin position="1"/>
        <end position="22"/>
    </location>
</feature>
<dbReference type="SUPFAM" id="SSF102114">
    <property type="entry name" value="Radical SAM enzymes"/>
    <property type="match status" value="1"/>
</dbReference>
<dbReference type="KEGG" id="bvq:FHE72_01090"/>
<dbReference type="InterPro" id="IPR023984">
    <property type="entry name" value="rSAM_ocin_1"/>
</dbReference>
<dbReference type="AlphaFoldDB" id="A0A6I6UCX6"/>
<evidence type="ECO:0000259" key="7">
    <source>
        <dbReference type="PROSITE" id="PS51332"/>
    </source>
</evidence>
<dbReference type="Gene3D" id="3.40.50.280">
    <property type="entry name" value="Cobalamin-binding domain"/>
    <property type="match status" value="1"/>
</dbReference>
<evidence type="ECO:0000256" key="2">
    <source>
        <dbReference type="ARBA" id="ARBA00022691"/>
    </source>
</evidence>
<feature type="domain" description="Radical SAM core" evidence="8">
    <location>
        <begin position="260"/>
        <end position="490"/>
    </location>
</feature>
<dbReference type="GO" id="GO:0003824">
    <property type="term" value="F:catalytic activity"/>
    <property type="evidence" value="ECO:0007669"/>
    <property type="project" value="InterPro"/>
</dbReference>
<dbReference type="GO" id="GO:0051536">
    <property type="term" value="F:iron-sulfur cluster binding"/>
    <property type="evidence" value="ECO:0007669"/>
    <property type="project" value="UniProtKB-KW"/>
</dbReference>
<dbReference type="Proteomes" id="UP000465062">
    <property type="component" value="Chromosome"/>
</dbReference>
<dbReference type="PROSITE" id="PS51332">
    <property type="entry name" value="B12_BINDING"/>
    <property type="match status" value="1"/>
</dbReference>
<evidence type="ECO:0000256" key="6">
    <source>
        <dbReference type="SAM" id="SignalP"/>
    </source>
</evidence>
<dbReference type="InterPro" id="IPR006638">
    <property type="entry name" value="Elp3/MiaA/NifB-like_rSAM"/>
</dbReference>
<dbReference type="InterPro" id="IPR023404">
    <property type="entry name" value="rSAM_horseshoe"/>
</dbReference>
<dbReference type="SFLD" id="SFLDG01082">
    <property type="entry name" value="B12-binding_domain_containing"/>
    <property type="match status" value="1"/>
</dbReference>
<evidence type="ECO:0000256" key="1">
    <source>
        <dbReference type="ARBA" id="ARBA00001966"/>
    </source>
</evidence>
<evidence type="ECO:0000313" key="9">
    <source>
        <dbReference type="EMBL" id="QHE59788.1"/>
    </source>
</evidence>
<dbReference type="SMART" id="SM00729">
    <property type="entry name" value="Elp3"/>
    <property type="match status" value="1"/>
</dbReference>
<dbReference type="EMBL" id="CP047394">
    <property type="protein sequence ID" value="QHE59788.1"/>
    <property type="molecule type" value="Genomic_DNA"/>
</dbReference>
<dbReference type="SFLD" id="SFLDS00029">
    <property type="entry name" value="Radical_SAM"/>
    <property type="match status" value="1"/>
</dbReference>
<dbReference type="CDD" id="cd02068">
    <property type="entry name" value="radical_SAM_B12_BD"/>
    <property type="match status" value="1"/>
</dbReference>
<dbReference type="GO" id="GO:0031419">
    <property type="term" value="F:cobalamin binding"/>
    <property type="evidence" value="ECO:0007669"/>
    <property type="project" value="InterPro"/>
</dbReference>
<keyword evidence="3" id="KW-0479">Metal-binding</keyword>
<dbReference type="InterPro" id="IPR051198">
    <property type="entry name" value="BchE-like"/>
</dbReference>
<dbReference type="InterPro" id="IPR058240">
    <property type="entry name" value="rSAM_sf"/>
</dbReference>
<dbReference type="PANTHER" id="PTHR43409:SF7">
    <property type="entry name" value="BLL1977 PROTEIN"/>
    <property type="match status" value="1"/>
</dbReference>
<dbReference type="GO" id="GO:0005829">
    <property type="term" value="C:cytosol"/>
    <property type="evidence" value="ECO:0007669"/>
    <property type="project" value="TreeGrafter"/>
</dbReference>
<evidence type="ECO:0000256" key="5">
    <source>
        <dbReference type="ARBA" id="ARBA00023014"/>
    </source>
</evidence>
<reference evidence="9 10" key="1">
    <citation type="submission" date="2019-06" db="EMBL/GenBank/DDBJ databases">
        <title>An operon consisting of a P-type ATPase gene and a transcriptional regular gene given the different cadmium resistance in Bacillus vietamensis 151-6 and Bacillus marisflavi 151-25.</title>
        <authorList>
            <person name="Yu X."/>
        </authorList>
    </citation>
    <scope>NUCLEOTIDE SEQUENCE [LARGE SCALE GENOMIC DNA]</scope>
    <source>
        <strain evidence="9 10">151-6</strain>
    </source>
</reference>
<gene>
    <name evidence="9" type="ORF">FHE72_01090</name>
</gene>
<dbReference type="Pfam" id="PF04055">
    <property type="entry name" value="Radical_SAM"/>
    <property type="match status" value="1"/>
</dbReference>
<evidence type="ECO:0000259" key="8">
    <source>
        <dbReference type="PROSITE" id="PS51918"/>
    </source>
</evidence>
<evidence type="ECO:0000256" key="3">
    <source>
        <dbReference type="ARBA" id="ARBA00022723"/>
    </source>
</evidence>
<dbReference type="Gene3D" id="3.80.30.20">
    <property type="entry name" value="tm_1862 like domain"/>
    <property type="match status" value="1"/>
</dbReference>
<keyword evidence="2" id="KW-0949">S-adenosyl-L-methionine</keyword>
<sequence length="556" mass="63094">MGTIKVLLISMPWASIHRPSLALGVLTAAAELCEFPHQIDQLSANVRWVEYIKKESDGKLGAKEFTQIADNYFLGAGEWIFTNALYSQKEWKVKEFVEFAKEQGVNSEHLIQMHKLALNFITDLANEIVNKDYDIIGFSSSFLQNVPSLALAKKVKELAPDKLIAFGGANCDGVQGVTLHKNFPFVDFVARGEGERAFMELLDTLETNSPLNKIAGICWRNSLGESIVNEDTAAPVNMNNVPAPIYLDYFKILESSGLSREIEPELILEASRGCWWGQKHQCTFCGLNGSFIDYRSKSPEKFLSELESAVKRYRVLDVSLADNILDMKYYKTLLPKLAELDWDLRMFVEIKANITREQVAMLRKAGFLTIQPGIESLNSRVLRIMDKGVKGIHNIRLLRDCKSEGVAVTWNYLYGFPEESPKDYSMIIKQLPSLVHLIPPMGATRVALERFSPFFNKPEMGMDNLGPSKVYSYIYNLPDEELKDLVYVFESSECGIKGTVEQNLHNGIRQWHNSHKGSTLNYIIKGQNVVILDRRKNWKNRNITLKKGGKLKLIWH</sequence>
<dbReference type="RefSeq" id="WP_159360947.1">
    <property type="nucleotide sequence ID" value="NZ_CP047394.1"/>
</dbReference>
<feature type="chain" id="PRO_5038340869" evidence="6">
    <location>
        <begin position="23"/>
        <end position="556"/>
    </location>
</feature>
<dbReference type="InterPro" id="IPR006158">
    <property type="entry name" value="Cobalamin-bd"/>
</dbReference>
<keyword evidence="6" id="KW-0732">Signal</keyword>
<dbReference type="PANTHER" id="PTHR43409">
    <property type="entry name" value="ANAEROBIC MAGNESIUM-PROTOPORPHYRIN IX MONOMETHYL ESTER CYCLASE-RELATED"/>
    <property type="match status" value="1"/>
</dbReference>